<accession>A0ABR1S3D9</accession>
<evidence type="ECO:0000256" key="1">
    <source>
        <dbReference type="SAM" id="MobiDB-lite"/>
    </source>
</evidence>
<name>A0ABR1S3D9_9PEZI</name>
<organism evidence="2 3">
    <name type="scientific">Apiospora rasikravindrae</name>
    <dbReference type="NCBI Taxonomy" id="990691"/>
    <lineage>
        <taxon>Eukaryota</taxon>
        <taxon>Fungi</taxon>
        <taxon>Dikarya</taxon>
        <taxon>Ascomycota</taxon>
        <taxon>Pezizomycotina</taxon>
        <taxon>Sordariomycetes</taxon>
        <taxon>Xylariomycetidae</taxon>
        <taxon>Amphisphaeriales</taxon>
        <taxon>Apiosporaceae</taxon>
        <taxon>Apiospora</taxon>
    </lineage>
</organism>
<proteinExistence type="predicted"/>
<protein>
    <submittedName>
        <fullName evidence="2">Uncharacterized protein</fullName>
    </submittedName>
</protein>
<sequence length="130" mass="13865">MSASVGIVKDFAKRAARNGIRVGPAATATTTTAAPRINATAAPFVPGGKISDPDDTVLTPDEINGTEDQEKKEEVEGEKMPEKEDKKQKEEQEPGFHRSESDVDSNGAADNNTESSSESDVEGEVTFKLK</sequence>
<evidence type="ECO:0000313" key="3">
    <source>
        <dbReference type="Proteomes" id="UP001444661"/>
    </source>
</evidence>
<dbReference type="Proteomes" id="UP001444661">
    <property type="component" value="Unassembled WGS sequence"/>
</dbReference>
<feature type="compositionally biased region" description="Basic and acidic residues" evidence="1">
    <location>
        <begin position="68"/>
        <end position="101"/>
    </location>
</feature>
<feature type="compositionally biased region" description="Low complexity" evidence="1">
    <location>
        <begin position="24"/>
        <end position="43"/>
    </location>
</feature>
<gene>
    <name evidence="2" type="ORF">PG993_012629</name>
</gene>
<evidence type="ECO:0000313" key="2">
    <source>
        <dbReference type="EMBL" id="KAK8024563.1"/>
    </source>
</evidence>
<feature type="region of interest" description="Disordered" evidence="1">
    <location>
        <begin position="22"/>
        <end position="130"/>
    </location>
</feature>
<dbReference type="EMBL" id="JAQQWK010000011">
    <property type="protein sequence ID" value="KAK8024563.1"/>
    <property type="molecule type" value="Genomic_DNA"/>
</dbReference>
<reference evidence="2 3" key="1">
    <citation type="submission" date="2023-01" db="EMBL/GenBank/DDBJ databases">
        <title>Analysis of 21 Apiospora genomes using comparative genomics revels a genus with tremendous synthesis potential of carbohydrate active enzymes and secondary metabolites.</title>
        <authorList>
            <person name="Sorensen T."/>
        </authorList>
    </citation>
    <scope>NUCLEOTIDE SEQUENCE [LARGE SCALE GENOMIC DNA]</scope>
    <source>
        <strain evidence="2 3">CBS 33761</strain>
    </source>
</reference>
<comment type="caution">
    <text evidence="2">The sequence shown here is derived from an EMBL/GenBank/DDBJ whole genome shotgun (WGS) entry which is preliminary data.</text>
</comment>
<keyword evidence="3" id="KW-1185">Reference proteome</keyword>